<evidence type="ECO:0000313" key="3">
    <source>
        <dbReference type="Proteomes" id="UP000196435"/>
    </source>
</evidence>
<sequence length="81" mass="8705">MPLYLCEKPSQARDIARVLGAKQRGQGCILGQGVTVTWAIGHLLEMAAPEHYGEQFGPPWRMDPPAGAAGAMAMGGEKRDR</sequence>
<reference evidence="3" key="1">
    <citation type="submission" date="2016-12" db="EMBL/GenBank/DDBJ databases">
        <authorList>
            <person name="Gaudriault S."/>
        </authorList>
    </citation>
    <scope>NUCLEOTIDE SEQUENCE [LARGE SCALE GENOMIC DNA]</scope>
    <source>
        <strain evidence="3">HGB1681 (deposited as PTA-6826 in the American Type Culture Collection)</strain>
    </source>
</reference>
<accession>A0A1N6MX01</accession>
<feature type="region of interest" description="Disordered" evidence="1">
    <location>
        <begin position="55"/>
        <end position="81"/>
    </location>
</feature>
<evidence type="ECO:0000256" key="1">
    <source>
        <dbReference type="SAM" id="MobiDB-lite"/>
    </source>
</evidence>
<dbReference type="SUPFAM" id="SSF56712">
    <property type="entry name" value="Prokaryotic type I DNA topoisomerase"/>
    <property type="match status" value="1"/>
</dbReference>
<protein>
    <submittedName>
        <fullName evidence="2">Uncharacterized protein</fullName>
    </submittedName>
</protein>
<dbReference type="AlphaFoldDB" id="A0A1N6MX01"/>
<dbReference type="Gene3D" id="3.40.50.140">
    <property type="match status" value="1"/>
</dbReference>
<feature type="compositionally biased region" description="Low complexity" evidence="1">
    <location>
        <begin position="66"/>
        <end position="75"/>
    </location>
</feature>
<organism evidence="2 3">
    <name type="scientific">Xenorhabdus innexi</name>
    <dbReference type="NCBI Taxonomy" id="290109"/>
    <lineage>
        <taxon>Bacteria</taxon>
        <taxon>Pseudomonadati</taxon>
        <taxon>Pseudomonadota</taxon>
        <taxon>Gammaproteobacteria</taxon>
        <taxon>Enterobacterales</taxon>
        <taxon>Morganellaceae</taxon>
        <taxon>Xenorhabdus</taxon>
    </lineage>
</organism>
<dbReference type="Proteomes" id="UP000196435">
    <property type="component" value="Unassembled WGS sequence"/>
</dbReference>
<dbReference type="InterPro" id="IPR023405">
    <property type="entry name" value="Topo_IA_core_domain"/>
</dbReference>
<proteinExistence type="predicted"/>
<dbReference type="EMBL" id="FTLG01000098">
    <property type="protein sequence ID" value="SIP73361.1"/>
    <property type="molecule type" value="Genomic_DNA"/>
</dbReference>
<gene>
    <name evidence="2" type="ORF">XIS1_1870002</name>
</gene>
<evidence type="ECO:0000313" key="2">
    <source>
        <dbReference type="EMBL" id="SIP73361.1"/>
    </source>
</evidence>
<name>A0A1N6MX01_9GAMM</name>